<dbReference type="EMBL" id="AKWZ02000003">
    <property type="protein sequence ID" value="EPG75376.1"/>
    <property type="molecule type" value="Genomic_DNA"/>
</dbReference>
<accession>S3UY76</accession>
<name>S3UY76_9LEPT</name>
<evidence type="ECO:0000256" key="1">
    <source>
        <dbReference type="SAM" id="MobiDB-lite"/>
    </source>
</evidence>
<feature type="region of interest" description="Disordered" evidence="1">
    <location>
        <begin position="1"/>
        <end position="22"/>
    </location>
</feature>
<dbReference type="STRING" id="1193011.LEP1GSC058_1894"/>
<proteinExistence type="predicted"/>
<evidence type="ECO:0000313" key="2">
    <source>
        <dbReference type="EMBL" id="EPG75376.1"/>
    </source>
</evidence>
<keyword evidence="3" id="KW-1185">Reference proteome</keyword>
<dbReference type="OrthoDB" id="9923098at2"/>
<organism evidence="2 3">
    <name type="scientific">Leptospira fainei serovar Hurstbridge str. BUT 6</name>
    <dbReference type="NCBI Taxonomy" id="1193011"/>
    <lineage>
        <taxon>Bacteria</taxon>
        <taxon>Pseudomonadati</taxon>
        <taxon>Spirochaetota</taxon>
        <taxon>Spirochaetia</taxon>
        <taxon>Leptospirales</taxon>
        <taxon>Leptospiraceae</taxon>
        <taxon>Leptospira</taxon>
    </lineage>
</organism>
<gene>
    <name evidence="2" type="ORF">LEP1GSC058_1894</name>
</gene>
<comment type="caution">
    <text evidence="2">The sequence shown here is derived from an EMBL/GenBank/DDBJ whole genome shotgun (WGS) entry which is preliminary data.</text>
</comment>
<evidence type="ECO:0000313" key="3">
    <source>
        <dbReference type="Proteomes" id="UP000014540"/>
    </source>
</evidence>
<protein>
    <submittedName>
        <fullName evidence="2">Uncharacterized protein</fullName>
    </submittedName>
</protein>
<feature type="compositionally biased region" description="Basic and acidic residues" evidence="1">
    <location>
        <begin position="1"/>
        <end position="11"/>
    </location>
</feature>
<reference evidence="2" key="1">
    <citation type="submission" date="2013-04" db="EMBL/GenBank/DDBJ databases">
        <authorList>
            <person name="Harkins D.M."/>
            <person name="Durkin A.S."/>
            <person name="Selengut J.D."/>
            <person name="Sanka R."/>
            <person name="DePew J."/>
            <person name="Purushe J."/>
            <person name="Ahmed A."/>
            <person name="van der Linden H."/>
            <person name="Goris M.G.A."/>
            <person name="Hartskeerl R.A."/>
            <person name="Vinetz J.M."/>
            <person name="Sutton G.G."/>
            <person name="Nelson W.C."/>
            <person name="Fouts D.E."/>
        </authorList>
    </citation>
    <scope>NUCLEOTIDE SEQUENCE [LARGE SCALE GENOMIC DNA]</scope>
    <source>
        <strain evidence="2">BUT 6</strain>
    </source>
</reference>
<dbReference type="Proteomes" id="UP000014540">
    <property type="component" value="Unassembled WGS sequence"/>
</dbReference>
<dbReference type="AlphaFoldDB" id="S3UY76"/>
<sequence length="100" mass="10590">MRFRIERRSVLDEGDCPNPKQPGPKVAAILLLTTFLASLFSSPLLSLNKTLNTEAVQGYQNGGMEGALVGAASGAATGYARQFGVNVGVSYSSSKRLIEK</sequence>